<dbReference type="GO" id="GO:0015036">
    <property type="term" value="F:disulfide oxidoreductase activity"/>
    <property type="evidence" value="ECO:0007669"/>
    <property type="project" value="UniProtKB-ARBA"/>
</dbReference>
<evidence type="ECO:0000256" key="3">
    <source>
        <dbReference type="ARBA" id="ARBA00023157"/>
    </source>
</evidence>
<protein>
    <submittedName>
        <fullName evidence="7">TlpA family protein disulfide reductase</fullName>
    </submittedName>
</protein>
<dbReference type="InterPro" id="IPR013740">
    <property type="entry name" value="Redoxin"/>
</dbReference>
<dbReference type="AlphaFoldDB" id="A0A8T4I9L8"/>
<dbReference type="InterPro" id="IPR036249">
    <property type="entry name" value="Thioredoxin-like_sf"/>
</dbReference>
<name>A0A8T4I9L8_9SPHN</name>
<dbReference type="InterPro" id="IPR013766">
    <property type="entry name" value="Thioredoxin_domain"/>
</dbReference>
<keyword evidence="5" id="KW-1133">Transmembrane helix</keyword>
<evidence type="ECO:0000313" key="7">
    <source>
        <dbReference type="EMBL" id="MBR0551043.1"/>
    </source>
</evidence>
<dbReference type="CDD" id="cd02966">
    <property type="entry name" value="TlpA_like_family"/>
    <property type="match status" value="1"/>
</dbReference>
<evidence type="ECO:0000256" key="5">
    <source>
        <dbReference type="SAM" id="Phobius"/>
    </source>
</evidence>
<dbReference type="PROSITE" id="PS00194">
    <property type="entry name" value="THIOREDOXIN_1"/>
    <property type="match status" value="1"/>
</dbReference>
<dbReference type="Pfam" id="PF08534">
    <property type="entry name" value="Redoxin"/>
    <property type="match status" value="1"/>
</dbReference>
<keyword evidence="2" id="KW-0201">Cytochrome c-type biogenesis</keyword>
<feature type="transmembrane region" description="Helical" evidence="5">
    <location>
        <begin position="47"/>
        <end position="65"/>
    </location>
</feature>
<gene>
    <name evidence="7" type="ORF">J7S20_00820</name>
</gene>
<evidence type="ECO:0000256" key="2">
    <source>
        <dbReference type="ARBA" id="ARBA00022748"/>
    </source>
</evidence>
<dbReference type="PANTHER" id="PTHR42852">
    <property type="entry name" value="THIOL:DISULFIDE INTERCHANGE PROTEIN DSBE"/>
    <property type="match status" value="1"/>
</dbReference>
<feature type="transmembrane region" description="Helical" evidence="5">
    <location>
        <begin position="106"/>
        <end position="127"/>
    </location>
</feature>
<dbReference type="EMBL" id="JAGRQC010000001">
    <property type="protein sequence ID" value="MBR0551043.1"/>
    <property type="molecule type" value="Genomic_DNA"/>
</dbReference>
<dbReference type="InterPro" id="IPR050553">
    <property type="entry name" value="Thioredoxin_ResA/DsbE_sf"/>
</dbReference>
<organism evidence="7 8">
    <name type="scientific">Stakelama marina</name>
    <dbReference type="NCBI Taxonomy" id="2826939"/>
    <lineage>
        <taxon>Bacteria</taxon>
        <taxon>Pseudomonadati</taxon>
        <taxon>Pseudomonadota</taxon>
        <taxon>Alphaproteobacteria</taxon>
        <taxon>Sphingomonadales</taxon>
        <taxon>Sphingomonadaceae</taxon>
        <taxon>Stakelama</taxon>
    </lineage>
</organism>
<evidence type="ECO:0000259" key="6">
    <source>
        <dbReference type="PROSITE" id="PS51352"/>
    </source>
</evidence>
<dbReference type="SUPFAM" id="SSF52833">
    <property type="entry name" value="Thioredoxin-like"/>
    <property type="match status" value="1"/>
</dbReference>
<keyword evidence="5" id="KW-0472">Membrane</keyword>
<evidence type="ECO:0000256" key="4">
    <source>
        <dbReference type="ARBA" id="ARBA00023284"/>
    </source>
</evidence>
<proteinExistence type="predicted"/>
<feature type="transmembrane region" description="Helical" evidence="5">
    <location>
        <begin position="17"/>
        <end position="35"/>
    </location>
</feature>
<dbReference type="GO" id="GO:0030313">
    <property type="term" value="C:cell envelope"/>
    <property type="evidence" value="ECO:0007669"/>
    <property type="project" value="UniProtKB-SubCell"/>
</dbReference>
<keyword evidence="4" id="KW-0676">Redox-active center</keyword>
<dbReference type="Gene3D" id="3.40.30.10">
    <property type="entry name" value="Glutaredoxin"/>
    <property type="match status" value="1"/>
</dbReference>
<feature type="transmembrane region" description="Helical" evidence="5">
    <location>
        <begin position="77"/>
        <end position="99"/>
    </location>
</feature>
<comment type="subcellular location">
    <subcellularLocation>
        <location evidence="1">Cell envelope</location>
    </subcellularLocation>
</comment>
<feature type="domain" description="Thioredoxin" evidence="6">
    <location>
        <begin position="128"/>
        <end position="265"/>
    </location>
</feature>
<evidence type="ECO:0000313" key="8">
    <source>
        <dbReference type="Proteomes" id="UP000676996"/>
    </source>
</evidence>
<reference evidence="7" key="1">
    <citation type="submission" date="2021-04" db="EMBL/GenBank/DDBJ databases">
        <title>Ouciella asimina sp. nov., isolated from the surface seawater in the hydrothermal field of Okinawa Trough.</title>
        <authorList>
            <person name="Shuang W."/>
        </authorList>
    </citation>
    <scope>NUCLEOTIDE SEQUENCE</scope>
    <source>
        <strain evidence="7">LXI357</strain>
    </source>
</reference>
<keyword evidence="8" id="KW-1185">Reference proteome</keyword>
<accession>A0A8T4I9L8</accession>
<sequence length="265" mass="28244">MTDILHLGPFAFPVDRMLAILAISAFVMLSVRLAARKGRDIGAPVSAATAAGLVVARIAYIAAHFDAYRGDWFAMIAFWQGGFLLWPGVAAAALVLVAMIRRGAGLGYALATLGAVALAFDLATAMLQPRATPLPRMPVVTQTDGTPIAIETMRGKPFVVNLWATWCPPCRRELPMLAATAAKSDVPILLVNSGEDAPRVDAFLKRLDIPADHVVLDQRSAVAQAVHAGGFPITLFIDADGNIVASHFGEISRAALEDQIARLRR</sequence>
<dbReference type="GO" id="GO:0017004">
    <property type="term" value="P:cytochrome complex assembly"/>
    <property type="evidence" value="ECO:0007669"/>
    <property type="project" value="UniProtKB-KW"/>
</dbReference>
<keyword evidence="3" id="KW-1015">Disulfide bond</keyword>
<dbReference type="PROSITE" id="PS51352">
    <property type="entry name" value="THIOREDOXIN_2"/>
    <property type="match status" value="1"/>
</dbReference>
<comment type="caution">
    <text evidence="7">The sequence shown here is derived from an EMBL/GenBank/DDBJ whole genome shotgun (WGS) entry which is preliminary data.</text>
</comment>
<dbReference type="RefSeq" id="WP_284052335.1">
    <property type="nucleotide sequence ID" value="NZ_JAGRQC010000001.1"/>
</dbReference>
<dbReference type="PANTHER" id="PTHR42852:SF6">
    <property type="entry name" value="THIOL:DISULFIDE INTERCHANGE PROTEIN DSBE"/>
    <property type="match status" value="1"/>
</dbReference>
<keyword evidence="5" id="KW-0812">Transmembrane</keyword>
<dbReference type="Proteomes" id="UP000676996">
    <property type="component" value="Unassembled WGS sequence"/>
</dbReference>
<evidence type="ECO:0000256" key="1">
    <source>
        <dbReference type="ARBA" id="ARBA00004196"/>
    </source>
</evidence>
<dbReference type="InterPro" id="IPR017937">
    <property type="entry name" value="Thioredoxin_CS"/>
</dbReference>